<dbReference type="EMBL" id="PKSM01000329">
    <property type="protein sequence ID" value="POV97552.1"/>
    <property type="molecule type" value="Genomic_DNA"/>
</dbReference>
<evidence type="ECO:0000313" key="3">
    <source>
        <dbReference type="Proteomes" id="UP000238274"/>
    </source>
</evidence>
<accession>A0A2S4UJR0</accession>
<sequence>MIQALMSKLPLGGGNADVQHDSDTMDAKKLAFDLDVWPHRSVSPRRSINFFWELFKVRDNLMRRKCFCLASTQPDSSVILLVFFKTIGIEETIQVTLSGALAHHSEPRVNERICRDLATLEQLNDHETAQKLNLRLQCIELLYFNAQRSILPQMLNCDRPPQAVPPPTIEDICILRHREITTKAVLAILISTLKWFKASPVG</sequence>
<reference evidence="2 3" key="1">
    <citation type="submission" date="2017-12" db="EMBL/GenBank/DDBJ databases">
        <title>Gene loss provides genomic basis for host adaptation in cereal stripe rust fungi.</title>
        <authorList>
            <person name="Xia C."/>
        </authorList>
    </citation>
    <scope>NUCLEOTIDE SEQUENCE [LARGE SCALE GENOMIC DNA]</scope>
    <source>
        <strain evidence="2 3">93TX-2</strain>
    </source>
</reference>
<organism evidence="2 3">
    <name type="scientific">Puccinia striiformis</name>
    <dbReference type="NCBI Taxonomy" id="27350"/>
    <lineage>
        <taxon>Eukaryota</taxon>
        <taxon>Fungi</taxon>
        <taxon>Dikarya</taxon>
        <taxon>Basidiomycota</taxon>
        <taxon>Pucciniomycotina</taxon>
        <taxon>Pucciniomycetes</taxon>
        <taxon>Pucciniales</taxon>
        <taxon>Pucciniaceae</taxon>
        <taxon>Puccinia</taxon>
    </lineage>
</organism>
<dbReference type="OrthoDB" id="18234at2759"/>
<evidence type="ECO:0000259" key="1">
    <source>
        <dbReference type="Pfam" id="PF11882"/>
    </source>
</evidence>
<evidence type="ECO:0000313" key="2">
    <source>
        <dbReference type="EMBL" id="POV97552.1"/>
    </source>
</evidence>
<dbReference type="VEuPathDB" id="FungiDB:PSTT_11992"/>
<name>A0A2S4UJR0_9BASI</name>
<keyword evidence="3" id="KW-1185">Reference proteome</keyword>
<gene>
    <name evidence="2" type="ORF">PSHT_14517</name>
</gene>
<protein>
    <recommendedName>
        <fullName evidence="1">Far11/STRP C-terminal domain-containing protein</fullName>
    </recommendedName>
</protein>
<comment type="caution">
    <text evidence="2">The sequence shown here is derived from an EMBL/GenBank/DDBJ whole genome shotgun (WGS) entry which is preliminary data.</text>
</comment>
<dbReference type="AlphaFoldDB" id="A0A2S4UJR0"/>
<dbReference type="InterPro" id="IPR021819">
    <property type="entry name" value="Far11/STRP_C"/>
</dbReference>
<reference evidence="3" key="3">
    <citation type="journal article" date="2018" name="Mol. Plant Microbe Interact.">
        <title>Genome sequence resources for the wheat stripe rust pathogen (Puccinia striiformis f. sp. tritici) and the barley stripe rust pathogen (Puccinia striiformis f. sp. hordei).</title>
        <authorList>
            <person name="Xia C."/>
            <person name="Wang M."/>
            <person name="Yin C."/>
            <person name="Cornejo O.E."/>
            <person name="Hulbert S.H."/>
            <person name="Chen X."/>
        </authorList>
    </citation>
    <scope>NUCLEOTIDE SEQUENCE [LARGE SCALE GENOMIC DNA]</scope>
    <source>
        <strain evidence="3">93TX-2</strain>
    </source>
</reference>
<feature type="domain" description="Far11/STRP C-terminal" evidence="1">
    <location>
        <begin position="166"/>
        <end position="200"/>
    </location>
</feature>
<reference evidence="3" key="2">
    <citation type="journal article" date="2018" name="BMC Genomics">
        <title>Genomic insights into host adaptation between the wheat stripe rust pathogen (Puccinia striiformis f. sp. tritici) and the barley stripe rust pathogen (Puccinia striiformis f. sp. hordei).</title>
        <authorList>
            <person name="Xia C."/>
            <person name="Wang M."/>
            <person name="Yin C."/>
            <person name="Cornejo O.E."/>
            <person name="Hulbert S.H."/>
            <person name="Chen X."/>
        </authorList>
    </citation>
    <scope>NUCLEOTIDE SEQUENCE [LARGE SCALE GENOMIC DNA]</scope>
    <source>
        <strain evidence="3">93TX-2</strain>
    </source>
</reference>
<dbReference type="VEuPathDB" id="FungiDB:PSHT_14517"/>
<dbReference type="VEuPathDB" id="FungiDB:PSTT_10924"/>
<dbReference type="Pfam" id="PF11882">
    <property type="entry name" value="DUF3402"/>
    <property type="match status" value="1"/>
</dbReference>
<proteinExistence type="predicted"/>
<dbReference type="Proteomes" id="UP000238274">
    <property type="component" value="Unassembled WGS sequence"/>
</dbReference>